<proteinExistence type="predicted"/>
<name>A0ABR1YFG0_9PEZI</name>
<comment type="caution">
    <text evidence="3">The sequence shown here is derived from an EMBL/GenBank/DDBJ whole genome shotgun (WGS) entry which is preliminary data.</text>
</comment>
<dbReference type="InterPro" id="IPR007320">
    <property type="entry name" value="PDCD2_C"/>
</dbReference>
<dbReference type="Pfam" id="PF04194">
    <property type="entry name" value="PDCD2_C"/>
    <property type="match status" value="1"/>
</dbReference>
<evidence type="ECO:0000256" key="1">
    <source>
        <dbReference type="SAM" id="MobiDB-lite"/>
    </source>
</evidence>
<feature type="compositionally biased region" description="Basic and acidic residues" evidence="1">
    <location>
        <begin position="123"/>
        <end position="141"/>
    </location>
</feature>
<dbReference type="PANTHER" id="PTHR47524">
    <property type="entry name" value="20S RRNA ACCUMULATION PROTEIN 4"/>
    <property type="match status" value="1"/>
</dbReference>
<reference evidence="3 4" key="1">
    <citation type="submission" date="2024-04" db="EMBL/GenBank/DDBJ databases">
        <title>Phyllosticta paracitricarpa is synonymous to the EU quarantine fungus P. citricarpa based on phylogenomic analyses.</title>
        <authorList>
            <consortium name="Lawrence Berkeley National Laboratory"/>
            <person name="Van Ingen-Buijs V.A."/>
            <person name="Van Westerhoven A.C."/>
            <person name="Haridas S."/>
            <person name="Skiadas P."/>
            <person name="Martin F."/>
            <person name="Groenewald J.Z."/>
            <person name="Crous P.W."/>
            <person name="Seidl M.F."/>
        </authorList>
    </citation>
    <scope>NUCLEOTIDE SEQUENCE [LARGE SCALE GENOMIC DNA]</scope>
    <source>
        <strain evidence="3 4">CBS 123374</strain>
    </source>
</reference>
<evidence type="ECO:0000313" key="4">
    <source>
        <dbReference type="Proteomes" id="UP001492380"/>
    </source>
</evidence>
<protein>
    <submittedName>
        <fullName evidence="3">Programmed cell death protein 2</fullName>
    </submittedName>
</protein>
<sequence length="439" mass="46369">MASYDSDSSGDDDNYTETNVLLGYASKEPTDDEFSQLGGYPTWLENQEPSFALAKCRVCNDPMTLLLQLNGDLPQTFPGHARRLYVFACRRKACRRKQGSIRGIRATRLSAAALAAQRKREADDAAAAAERKKKDEEERAKQASLGTALFGGGAGGGNANPFAAAPSGASGANPFASAGNLAAKPAQKTTTTTTTNDDAALAQTFAQKASLSPSSPPAATSAIIAPPTPSPHIPWPSAPSTALGAAYPSYHLDADYETLDATPLSIPSNAVLDPDAAEPAAASGGDGDGMGVKDAFESSLDKAFQRFADRLAQNPEQVLRYEWGGVPLLYSRDDEVGRLLSKSSDNTNSKVTTSSGADNALPIPRCANCGASRVFEVQLVPQAIMELEADELSLEGMEWGTIIVGTCGRNCVPRDTKEGEVGYVEEWVGVQWEEVAARK</sequence>
<feature type="region of interest" description="Disordered" evidence="1">
    <location>
        <begin position="270"/>
        <end position="293"/>
    </location>
</feature>
<feature type="region of interest" description="Disordered" evidence="1">
    <location>
        <begin position="123"/>
        <end position="143"/>
    </location>
</feature>
<dbReference type="EMBL" id="JBBWRZ010000011">
    <property type="protein sequence ID" value="KAK8226251.1"/>
    <property type="molecule type" value="Genomic_DNA"/>
</dbReference>
<organism evidence="3 4">
    <name type="scientific">Phyllosticta capitalensis</name>
    <dbReference type="NCBI Taxonomy" id="121624"/>
    <lineage>
        <taxon>Eukaryota</taxon>
        <taxon>Fungi</taxon>
        <taxon>Dikarya</taxon>
        <taxon>Ascomycota</taxon>
        <taxon>Pezizomycotina</taxon>
        <taxon>Dothideomycetes</taxon>
        <taxon>Dothideomycetes incertae sedis</taxon>
        <taxon>Botryosphaeriales</taxon>
        <taxon>Phyllostictaceae</taxon>
        <taxon>Phyllosticta</taxon>
    </lineage>
</organism>
<keyword evidence="4" id="KW-1185">Reference proteome</keyword>
<feature type="compositionally biased region" description="Low complexity" evidence="1">
    <location>
        <begin position="270"/>
        <end position="283"/>
    </location>
</feature>
<dbReference type="PANTHER" id="PTHR47524:SF1">
    <property type="entry name" value="20S RRNA ACCUMULATION PROTEIN 4"/>
    <property type="match status" value="1"/>
</dbReference>
<feature type="domain" description="Programmed cell death protein 2 C-terminal" evidence="2">
    <location>
        <begin position="301"/>
        <end position="432"/>
    </location>
</feature>
<gene>
    <name evidence="3" type="ORF">HDK90DRAFT_542876</name>
</gene>
<evidence type="ECO:0000259" key="2">
    <source>
        <dbReference type="Pfam" id="PF04194"/>
    </source>
</evidence>
<evidence type="ECO:0000313" key="3">
    <source>
        <dbReference type="EMBL" id="KAK8226251.1"/>
    </source>
</evidence>
<dbReference type="Proteomes" id="UP001492380">
    <property type="component" value="Unassembled WGS sequence"/>
</dbReference>
<accession>A0ABR1YFG0</accession>